<feature type="compositionally biased region" description="Basic and acidic residues" evidence="4">
    <location>
        <begin position="333"/>
        <end position="352"/>
    </location>
</feature>
<evidence type="ECO:0000256" key="3">
    <source>
        <dbReference type="SAM" id="Coils"/>
    </source>
</evidence>
<evidence type="ECO:0000256" key="4">
    <source>
        <dbReference type="SAM" id="MobiDB-lite"/>
    </source>
</evidence>
<evidence type="ECO:0000313" key="7">
    <source>
        <dbReference type="Proteomes" id="UP000324800"/>
    </source>
</evidence>
<dbReference type="EMBL" id="SNRW01010380">
    <property type="protein sequence ID" value="KAA6376650.1"/>
    <property type="molecule type" value="Genomic_DNA"/>
</dbReference>
<evidence type="ECO:0000256" key="1">
    <source>
        <dbReference type="ARBA" id="ARBA00022884"/>
    </source>
</evidence>
<feature type="region of interest" description="Disordered" evidence="4">
    <location>
        <begin position="333"/>
        <end position="355"/>
    </location>
</feature>
<keyword evidence="3" id="KW-0175">Coiled coil</keyword>
<dbReference type="Proteomes" id="UP000324800">
    <property type="component" value="Unassembled WGS sequence"/>
</dbReference>
<dbReference type="AlphaFoldDB" id="A0A5J4V2M8"/>
<proteinExistence type="predicted"/>
<sequence>RISLPAQQKPAQLQSQQVSEPQLLKPRISPPPNPNCTKVRFSGIPEQSLYEEVKNLTHQFGEVKKDSFQYHKQDESREGFAIVEYLTHQIAESAVKSSDEKRKIRGVIVRVQWDTQQNEISSTSPPQPKLQSNQRVYIHEQSQISSSETNTRQYSPPPNTNIKRVHFAGIPIESSELEVKAFARQFGLYTSYDDGRTGFANVEYQTHEQAQAAVASNMKNMLNGEPISIYWSNNQQFGQDDDYFESGRNAVLFQGFGFAQKRSKMMEYVKRFGPIQKFLSPHMPQTQQQIRDQGFQTALVEYIDKEDMERAIESSGSDFEGFKLNICESTFREDQNDNKQKTKHPKVDDQKNIRKYKKPKPQIIEEIKEKIGQKRQKLNQLESEYNEKIEFQKMKDNMKEKLKKGEERLDLEGVSPIIEFRWLHDSVNEKIIRKQIKEYCDENDKDIGEIEYIKVFQYEVHKRAHIEFESPEIDPDSKQLIEGIQVRKLRRGINRNDLMKKFRKYNPIKFFIHVDLMDPRYDFAFIPIPNPNQSIAAVNDTDQTEFGGHKISVQLKYRFMPSEKFKKLSEDEKPKYKYILLTNFENDFTLEEFLELLEDNHIEAQGGLVTLEVDDPKSCLAIAYILDQIMPLENQTIHIMIRGCMKNYNI</sequence>
<dbReference type="CDD" id="cd00590">
    <property type="entry name" value="RRM_SF"/>
    <property type="match status" value="2"/>
</dbReference>
<evidence type="ECO:0000313" key="6">
    <source>
        <dbReference type="EMBL" id="KAA6376650.1"/>
    </source>
</evidence>
<dbReference type="InterPro" id="IPR050374">
    <property type="entry name" value="RRT5_SRSF_SR"/>
</dbReference>
<feature type="coiled-coil region" evidence="3">
    <location>
        <begin position="364"/>
        <end position="408"/>
    </location>
</feature>
<evidence type="ECO:0000259" key="5">
    <source>
        <dbReference type="PROSITE" id="PS50102"/>
    </source>
</evidence>
<dbReference type="GO" id="GO:0005737">
    <property type="term" value="C:cytoplasm"/>
    <property type="evidence" value="ECO:0007669"/>
    <property type="project" value="TreeGrafter"/>
</dbReference>
<feature type="domain" description="RRM" evidence="5">
    <location>
        <begin position="37"/>
        <end position="116"/>
    </location>
</feature>
<keyword evidence="1 2" id="KW-0694">RNA-binding</keyword>
<dbReference type="OrthoDB" id="1099063at2759"/>
<dbReference type="GO" id="GO:0005634">
    <property type="term" value="C:nucleus"/>
    <property type="evidence" value="ECO:0007669"/>
    <property type="project" value="TreeGrafter"/>
</dbReference>
<evidence type="ECO:0000256" key="2">
    <source>
        <dbReference type="PROSITE-ProRule" id="PRU00176"/>
    </source>
</evidence>
<feature type="compositionally biased region" description="Low complexity" evidence="4">
    <location>
        <begin position="1"/>
        <end position="17"/>
    </location>
</feature>
<dbReference type="PROSITE" id="PS50102">
    <property type="entry name" value="RRM"/>
    <property type="match status" value="2"/>
</dbReference>
<dbReference type="Pfam" id="PF00076">
    <property type="entry name" value="RRM_1"/>
    <property type="match status" value="1"/>
</dbReference>
<feature type="non-terminal residue" evidence="6">
    <location>
        <position position="1"/>
    </location>
</feature>
<gene>
    <name evidence="6" type="ORF">EZS28_027823</name>
</gene>
<feature type="region of interest" description="Disordered" evidence="4">
    <location>
        <begin position="141"/>
        <end position="162"/>
    </location>
</feature>
<reference evidence="6 7" key="1">
    <citation type="submission" date="2019-03" db="EMBL/GenBank/DDBJ databases">
        <title>Single cell metagenomics reveals metabolic interactions within the superorganism composed of flagellate Streblomastix strix and complex community of Bacteroidetes bacteria on its surface.</title>
        <authorList>
            <person name="Treitli S.C."/>
            <person name="Kolisko M."/>
            <person name="Husnik F."/>
            <person name="Keeling P."/>
            <person name="Hampl V."/>
        </authorList>
    </citation>
    <scope>NUCLEOTIDE SEQUENCE [LARGE SCALE GENOMIC DNA]</scope>
    <source>
        <strain evidence="6">ST1C</strain>
    </source>
</reference>
<protein>
    <recommendedName>
        <fullName evidence="5">RRM domain-containing protein</fullName>
    </recommendedName>
</protein>
<dbReference type="InterPro" id="IPR012677">
    <property type="entry name" value="Nucleotide-bd_a/b_plait_sf"/>
</dbReference>
<feature type="domain" description="RRM" evidence="5">
    <location>
        <begin position="163"/>
        <end position="234"/>
    </location>
</feature>
<dbReference type="PANTHER" id="PTHR23003">
    <property type="entry name" value="RNA RECOGNITION MOTIF RRM DOMAIN CONTAINING PROTEIN"/>
    <property type="match status" value="1"/>
</dbReference>
<feature type="region of interest" description="Disordered" evidence="4">
    <location>
        <begin position="1"/>
        <end position="34"/>
    </location>
</feature>
<dbReference type="Gene3D" id="3.30.70.330">
    <property type="match status" value="4"/>
</dbReference>
<dbReference type="GO" id="GO:0003729">
    <property type="term" value="F:mRNA binding"/>
    <property type="evidence" value="ECO:0007669"/>
    <property type="project" value="TreeGrafter"/>
</dbReference>
<dbReference type="InterPro" id="IPR035979">
    <property type="entry name" value="RBD_domain_sf"/>
</dbReference>
<name>A0A5J4V2M8_9EUKA</name>
<dbReference type="InterPro" id="IPR000504">
    <property type="entry name" value="RRM_dom"/>
</dbReference>
<dbReference type="SMART" id="SM00360">
    <property type="entry name" value="RRM"/>
    <property type="match status" value="4"/>
</dbReference>
<organism evidence="6 7">
    <name type="scientific">Streblomastix strix</name>
    <dbReference type="NCBI Taxonomy" id="222440"/>
    <lineage>
        <taxon>Eukaryota</taxon>
        <taxon>Metamonada</taxon>
        <taxon>Preaxostyla</taxon>
        <taxon>Oxymonadida</taxon>
        <taxon>Streblomastigidae</taxon>
        <taxon>Streblomastix</taxon>
    </lineage>
</organism>
<comment type="caution">
    <text evidence="6">The sequence shown here is derived from an EMBL/GenBank/DDBJ whole genome shotgun (WGS) entry which is preliminary data.</text>
</comment>
<accession>A0A5J4V2M8</accession>
<dbReference type="SUPFAM" id="SSF54928">
    <property type="entry name" value="RNA-binding domain, RBD"/>
    <property type="match status" value="3"/>
</dbReference>
<feature type="compositionally biased region" description="Polar residues" evidence="4">
    <location>
        <begin position="141"/>
        <end position="154"/>
    </location>
</feature>